<evidence type="ECO:0000259" key="1">
    <source>
        <dbReference type="Pfam" id="PF20275"/>
    </source>
</evidence>
<dbReference type="InterPro" id="IPR046919">
    <property type="entry name" value="ABC-3C_CTD10"/>
</dbReference>
<proteinExistence type="predicted"/>
<keyword evidence="3" id="KW-1185">Reference proteome</keyword>
<dbReference type="Proteomes" id="UP000724964">
    <property type="component" value="Unassembled WGS sequence"/>
</dbReference>
<evidence type="ECO:0000313" key="3">
    <source>
        <dbReference type="Proteomes" id="UP000724964"/>
    </source>
</evidence>
<protein>
    <recommendedName>
        <fullName evidence="1">ABC-three component systems C-terminal domain-containing protein</fullName>
    </recommendedName>
</protein>
<reference evidence="2" key="1">
    <citation type="submission" date="2021-02" db="EMBL/GenBank/DDBJ databases">
        <title>Activity-based single-cell genomes from oceanic crustal fluid captures similar information to metagenomic and metatranscriptomic surveys with orders of magnitude less sampling.</title>
        <authorList>
            <person name="D'Angelo T.S."/>
            <person name="Orcutt B.N."/>
        </authorList>
    </citation>
    <scope>NUCLEOTIDE SEQUENCE [LARGE SCALE GENOMIC DNA]</scope>
    <source>
        <strain evidence="2">AH-315-J10</strain>
    </source>
</reference>
<dbReference type="Pfam" id="PF20275">
    <property type="entry name" value="CTD10"/>
    <property type="match status" value="1"/>
</dbReference>
<gene>
    <name evidence="2" type="ORF">JYT35_00865</name>
</gene>
<sequence>MEVERAFWGLKFKVKFLEATGNEFQVLVQRIMELRFPDEFVTIKPAGRDGDWKNDGLLTDQRRMLQVYAPEGWKKSRVLAKIDADYLGAAAHWKDTFDTWTFTHNDMRGIPPYVLDRLNQLSKSTDNPHHCDQWGYAKLRELAFQLDDGRLVELLGPAVTLSHVLAVEVQDIIPMLRSLEDVAPAPLANVRPVPPDKLEKNALSEDAELLLLFGMRRSEEVGRYFDRQTMRPLFRDDLGARFTARYVTFREEGLEPDEIVLALVEWIAGPLVTPKTQAAALAIIAFFFEQCDIFEDPSKGTP</sequence>
<dbReference type="EMBL" id="JAFIUH010000010">
    <property type="protein sequence ID" value="MBN4059649.1"/>
    <property type="molecule type" value="Genomic_DNA"/>
</dbReference>
<comment type="caution">
    <text evidence="2">The sequence shown here is derived from an EMBL/GenBank/DDBJ whole genome shotgun (WGS) entry which is preliminary data.</text>
</comment>
<accession>A0ABS3AQ76</accession>
<name>A0ABS3AQ76_9ACTN</name>
<evidence type="ECO:0000313" key="2">
    <source>
        <dbReference type="EMBL" id="MBN4059649.1"/>
    </source>
</evidence>
<feature type="domain" description="ABC-three component systems C-terminal" evidence="1">
    <location>
        <begin position="169"/>
        <end position="295"/>
    </location>
</feature>
<organism evidence="2 3">
    <name type="scientific">Acidimicrobium ferrooxidans</name>
    <dbReference type="NCBI Taxonomy" id="53635"/>
    <lineage>
        <taxon>Bacteria</taxon>
        <taxon>Bacillati</taxon>
        <taxon>Actinomycetota</taxon>
        <taxon>Acidimicrobiia</taxon>
        <taxon>Acidimicrobiales</taxon>
        <taxon>Acidimicrobiaceae</taxon>
        <taxon>Acidimicrobium</taxon>
    </lineage>
</organism>